<evidence type="ECO:0000313" key="2">
    <source>
        <dbReference type="EMBL" id="GGG44080.1"/>
    </source>
</evidence>
<feature type="transmembrane region" description="Helical" evidence="1">
    <location>
        <begin position="92"/>
        <end position="113"/>
    </location>
</feature>
<keyword evidence="3" id="KW-1185">Reference proteome</keyword>
<evidence type="ECO:0000313" key="3">
    <source>
        <dbReference type="Proteomes" id="UP000638848"/>
    </source>
</evidence>
<gene>
    <name evidence="2" type="ORF">GCM10011374_03060</name>
</gene>
<feature type="transmembrane region" description="Helical" evidence="1">
    <location>
        <begin position="60"/>
        <end position="80"/>
    </location>
</feature>
<name>A0A917GGA6_9MICC</name>
<dbReference type="AlphaFoldDB" id="A0A917GGA6"/>
<accession>A0A917GGA6</accession>
<comment type="caution">
    <text evidence="2">The sequence shown here is derived from an EMBL/GenBank/DDBJ whole genome shotgun (WGS) entry which is preliminary data.</text>
</comment>
<keyword evidence="1" id="KW-0472">Membrane</keyword>
<reference evidence="2" key="2">
    <citation type="submission" date="2020-09" db="EMBL/GenBank/DDBJ databases">
        <authorList>
            <person name="Sun Q."/>
            <person name="Zhou Y."/>
        </authorList>
    </citation>
    <scope>NUCLEOTIDE SEQUENCE</scope>
    <source>
        <strain evidence="2">CGMCC 1.12187</strain>
    </source>
</reference>
<dbReference type="Proteomes" id="UP000638848">
    <property type="component" value="Unassembled WGS sequence"/>
</dbReference>
<dbReference type="EMBL" id="BMEQ01000001">
    <property type="protein sequence ID" value="GGG44080.1"/>
    <property type="molecule type" value="Genomic_DNA"/>
</dbReference>
<evidence type="ECO:0000256" key="1">
    <source>
        <dbReference type="SAM" id="Phobius"/>
    </source>
</evidence>
<protein>
    <submittedName>
        <fullName evidence="2">Uncharacterized protein</fullName>
    </submittedName>
</protein>
<reference evidence="2" key="1">
    <citation type="journal article" date="2014" name="Int. J. Syst. Evol. Microbiol.">
        <title>Complete genome sequence of Corynebacterium casei LMG S-19264T (=DSM 44701T), isolated from a smear-ripened cheese.</title>
        <authorList>
            <consortium name="US DOE Joint Genome Institute (JGI-PGF)"/>
            <person name="Walter F."/>
            <person name="Albersmeier A."/>
            <person name="Kalinowski J."/>
            <person name="Ruckert C."/>
        </authorList>
    </citation>
    <scope>NUCLEOTIDE SEQUENCE</scope>
    <source>
        <strain evidence="2">CGMCC 1.12187</strain>
    </source>
</reference>
<keyword evidence="1" id="KW-0812">Transmembrane</keyword>
<proteinExistence type="predicted"/>
<keyword evidence="1" id="KW-1133">Transmembrane helix</keyword>
<sequence length="139" mass="15438">MVYDPERERRNDAVYAEHKQALARGEKRVLRTTATGELHSYAGEEIGFTPGAGQVQVSTWWGMGIVTAVLWAGFAFSWVLLLAPVREGGQPFWGALFLTVLAGLLGWYTFRLARDEYRAAKLRKERGAPKPGTSGRLPT</sequence>
<dbReference type="RefSeq" id="WP_188534054.1">
    <property type="nucleotide sequence ID" value="NZ_BMEQ01000001.1"/>
</dbReference>
<organism evidence="2 3">
    <name type="scientific">Kocuria dechangensis</name>
    <dbReference type="NCBI Taxonomy" id="1176249"/>
    <lineage>
        <taxon>Bacteria</taxon>
        <taxon>Bacillati</taxon>
        <taxon>Actinomycetota</taxon>
        <taxon>Actinomycetes</taxon>
        <taxon>Micrococcales</taxon>
        <taxon>Micrococcaceae</taxon>
        <taxon>Kocuria</taxon>
    </lineage>
</organism>